<keyword evidence="2" id="KW-0326">Glycosidase</keyword>
<dbReference type="GO" id="GO:0006152">
    <property type="term" value="P:purine nucleoside catabolic process"/>
    <property type="evidence" value="ECO:0007669"/>
    <property type="project" value="TreeGrafter"/>
</dbReference>
<dbReference type="EMBL" id="NWTK01000020">
    <property type="protein sequence ID" value="PKR49057.1"/>
    <property type="molecule type" value="Genomic_DNA"/>
</dbReference>
<name>A0A2N3KEQ8_9PROT</name>
<evidence type="ECO:0000256" key="2">
    <source>
        <dbReference type="ARBA" id="ARBA00023295"/>
    </source>
</evidence>
<dbReference type="InterPro" id="IPR023186">
    <property type="entry name" value="IUNH"/>
</dbReference>
<evidence type="ECO:0000259" key="3">
    <source>
        <dbReference type="Pfam" id="PF01156"/>
    </source>
</evidence>
<evidence type="ECO:0000313" key="5">
    <source>
        <dbReference type="Proteomes" id="UP000233597"/>
    </source>
</evidence>
<dbReference type="InterPro" id="IPR036452">
    <property type="entry name" value="Ribo_hydro-like"/>
</dbReference>
<feature type="domain" description="Inosine/uridine-preferring nucleoside hydrolase" evidence="3">
    <location>
        <begin position="3"/>
        <end position="292"/>
    </location>
</feature>
<gene>
    <name evidence="4" type="ORF">COO20_23125</name>
</gene>
<dbReference type="GO" id="GO:0008477">
    <property type="term" value="F:purine nucleosidase activity"/>
    <property type="evidence" value="ECO:0007669"/>
    <property type="project" value="TreeGrafter"/>
</dbReference>
<dbReference type="RefSeq" id="WP_101270886.1">
    <property type="nucleotide sequence ID" value="NZ_NWTK01000020.1"/>
</dbReference>
<evidence type="ECO:0000256" key="1">
    <source>
        <dbReference type="ARBA" id="ARBA00022801"/>
    </source>
</evidence>
<comment type="caution">
    <text evidence="4">The sequence shown here is derived from an EMBL/GenBank/DDBJ whole genome shotgun (WGS) entry which is preliminary data.</text>
</comment>
<dbReference type="SUPFAM" id="SSF53590">
    <property type="entry name" value="Nucleoside hydrolase"/>
    <property type="match status" value="1"/>
</dbReference>
<dbReference type="Proteomes" id="UP000233597">
    <property type="component" value="Unassembled WGS sequence"/>
</dbReference>
<dbReference type="Pfam" id="PF01156">
    <property type="entry name" value="IU_nuc_hydro"/>
    <property type="match status" value="1"/>
</dbReference>
<organism evidence="4 5">
    <name type="scientific">Thalassospira marina</name>
    <dbReference type="NCBI Taxonomy" id="2048283"/>
    <lineage>
        <taxon>Bacteria</taxon>
        <taxon>Pseudomonadati</taxon>
        <taxon>Pseudomonadota</taxon>
        <taxon>Alphaproteobacteria</taxon>
        <taxon>Rhodospirillales</taxon>
        <taxon>Thalassospiraceae</taxon>
        <taxon>Thalassospira</taxon>
    </lineage>
</organism>
<keyword evidence="1 4" id="KW-0378">Hydrolase</keyword>
<dbReference type="InterPro" id="IPR001910">
    <property type="entry name" value="Inosine/uridine_hydrolase_dom"/>
</dbReference>
<dbReference type="Gene3D" id="3.90.245.10">
    <property type="entry name" value="Ribonucleoside hydrolase-like"/>
    <property type="match status" value="1"/>
</dbReference>
<sequence>MGIWIDTDMGFDDIAAVLCVSHGGLVIDGMSLVAGNCPLPQVAKNAAAAASLFDWQFPIHMGRARATLGTLETAERIMGATGMLSAGKTLPDVPLAPAIPAFDALCDWLQKPTAAGEDRHILALGPLGNIAALLLARPEMAAKIDQITWMGGAISLGNHTASAEYNAFADPEALAIVLAHNVPFRMVDLDLCRQVQAAPDDVHAIRAAGGKNAALLADLTQGYINIALSRGRAAMALFDPCAAISVVSDDVIEFAPAHITVDLNSGPSRGRTIVDPRPAAPKNGEYAVRVDAVTAREMIFAALQAEAEK</sequence>
<dbReference type="PANTHER" id="PTHR12304">
    <property type="entry name" value="INOSINE-URIDINE PREFERRING NUCLEOSIDE HYDROLASE"/>
    <property type="match status" value="1"/>
</dbReference>
<evidence type="ECO:0000313" key="4">
    <source>
        <dbReference type="EMBL" id="PKR49057.1"/>
    </source>
</evidence>
<proteinExistence type="predicted"/>
<dbReference type="PANTHER" id="PTHR12304:SF4">
    <property type="entry name" value="URIDINE NUCLEOSIDASE"/>
    <property type="match status" value="1"/>
</dbReference>
<reference evidence="4 5" key="1">
    <citation type="submission" date="2017-09" db="EMBL/GenBank/DDBJ databases">
        <title>Biodiversity and function of Thalassospira species in the particle-attached aromatic-hydrocarbon-degrading consortia from the surface seawater of the South China Sea.</title>
        <authorList>
            <person name="Dong C."/>
            <person name="Liu R."/>
            <person name="Shao Z."/>
        </authorList>
    </citation>
    <scope>NUCLEOTIDE SEQUENCE [LARGE SCALE GENOMIC DNA]</scope>
    <source>
        <strain evidence="4 5">CSC1P2</strain>
    </source>
</reference>
<protein>
    <submittedName>
        <fullName evidence="4">Nucleoside hydrolase</fullName>
    </submittedName>
</protein>
<dbReference type="GO" id="GO:0005829">
    <property type="term" value="C:cytosol"/>
    <property type="evidence" value="ECO:0007669"/>
    <property type="project" value="TreeGrafter"/>
</dbReference>
<accession>A0A2N3KEQ8</accession>
<dbReference type="AlphaFoldDB" id="A0A2N3KEQ8"/>
<dbReference type="OrthoDB" id="9797882at2"/>